<evidence type="ECO:0000256" key="3">
    <source>
        <dbReference type="ARBA" id="ARBA00030602"/>
    </source>
</evidence>
<dbReference type="SUPFAM" id="SSF110857">
    <property type="entry name" value="Gamma-glutamyl cyclotransferase-like"/>
    <property type="match status" value="1"/>
</dbReference>
<name>A0A8H5LS43_9AGAR</name>
<comment type="caution">
    <text evidence="6">The sequence shown here is derived from an EMBL/GenBank/DDBJ whole genome shotgun (WGS) entry which is preliminary data.</text>
</comment>
<dbReference type="CDD" id="cd06661">
    <property type="entry name" value="GGCT_like"/>
    <property type="match status" value="1"/>
</dbReference>
<feature type="region of interest" description="Disordered" evidence="4">
    <location>
        <begin position="180"/>
        <end position="204"/>
    </location>
</feature>
<gene>
    <name evidence="6" type="ORF">D9758_003740</name>
</gene>
<dbReference type="InterPro" id="IPR045038">
    <property type="entry name" value="AIG2-like"/>
</dbReference>
<protein>
    <recommendedName>
        <fullName evidence="3">Putative gamma-glutamylcyclotransferase</fullName>
    </recommendedName>
</protein>
<dbReference type="OrthoDB" id="1044435at2759"/>
<evidence type="ECO:0000256" key="4">
    <source>
        <dbReference type="SAM" id="MobiDB-lite"/>
    </source>
</evidence>
<keyword evidence="2" id="KW-0808">Transferase</keyword>
<dbReference type="AlphaFoldDB" id="A0A8H5LS43"/>
<dbReference type="Proteomes" id="UP000559256">
    <property type="component" value="Unassembled WGS sequence"/>
</dbReference>
<comment type="similarity">
    <text evidence="1">Belongs to the gamma-glutamylcyclotransferase family.</text>
</comment>
<accession>A0A8H5LS43</accession>
<dbReference type="GO" id="GO:0016740">
    <property type="term" value="F:transferase activity"/>
    <property type="evidence" value="ECO:0007669"/>
    <property type="project" value="UniProtKB-KW"/>
</dbReference>
<evidence type="ECO:0000256" key="1">
    <source>
        <dbReference type="ARBA" id="ARBA00008861"/>
    </source>
</evidence>
<dbReference type="InterPro" id="IPR013024">
    <property type="entry name" value="GGCT-like"/>
</dbReference>
<dbReference type="Pfam" id="PF06094">
    <property type="entry name" value="GGACT"/>
    <property type="match status" value="1"/>
</dbReference>
<dbReference type="PANTHER" id="PTHR31544">
    <property type="entry name" value="AIG2-LIKE PROTEIN D"/>
    <property type="match status" value="1"/>
</dbReference>
<dbReference type="EMBL" id="JAACJM010000019">
    <property type="protein sequence ID" value="KAF5367492.1"/>
    <property type="molecule type" value="Genomic_DNA"/>
</dbReference>
<dbReference type="PANTHER" id="PTHR31544:SF2">
    <property type="entry name" value="AIG2-LIKE PROTEIN D"/>
    <property type="match status" value="1"/>
</dbReference>
<evidence type="ECO:0000313" key="6">
    <source>
        <dbReference type="EMBL" id="KAF5367492.1"/>
    </source>
</evidence>
<dbReference type="InterPro" id="IPR009288">
    <property type="entry name" value="AIG2-like_dom"/>
</dbReference>
<proteinExistence type="inferred from homology"/>
<feature type="domain" description="Gamma-glutamylcyclotransferase AIG2-like" evidence="5">
    <location>
        <begin position="5"/>
        <end position="104"/>
    </location>
</feature>
<evidence type="ECO:0000259" key="5">
    <source>
        <dbReference type="Pfam" id="PF06094"/>
    </source>
</evidence>
<dbReference type="Gene3D" id="3.10.490.10">
    <property type="entry name" value="Gamma-glutamyl cyclotransferase-like"/>
    <property type="match status" value="1"/>
</dbReference>
<organism evidence="6 7">
    <name type="scientific">Tetrapyrgos nigripes</name>
    <dbReference type="NCBI Taxonomy" id="182062"/>
    <lineage>
        <taxon>Eukaryota</taxon>
        <taxon>Fungi</taxon>
        <taxon>Dikarya</taxon>
        <taxon>Basidiomycota</taxon>
        <taxon>Agaricomycotina</taxon>
        <taxon>Agaricomycetes</taxon>
        <taxon>Agaricomycetidae</taxon>
        <taxon>Agaricales</taxon>
        <taxon>Marasmiineae</taxon>
        <taxon>Marasmiaceae</taxon>
        <taxon>Tetrapyrgos</taxon>
    </lineage>
</organism>
<sequence length="204" mass="23413">MASAFFYGTLMHPKILLTVINNDGKHLRITPAILLNYTRHRVKRCEYPGIVPFERGRKLFDRELDQDERSVRGTLVTGLTEGDLDYLDQFEGSEYNRVRVDVHPLGELLDISNHSIEDDSTYLPPVPPPIRNPDDLSRPVQADTYVYIDSFNLEPKLWSFEDFVRHNAWRWHGKEAGRNPDIAEIDRRKAQSAQNGSASPSPLV</sequence>
<evidence type="ECO:0000313" key="7">
    <source>
        <dbReference type="Proteomes" id="UP000559256"/>
    </source>
</evidence>
<reference evidence="6 7" key="1">
    <citation type="journal article" date="2020" name="ISME J.">
        <title>Uncovering the hidden diversity of litter-decomposition mechanisms in mushroom-forming fungi.</title>
        <authorList>
            <person name="Floudas D."/>
            <person name="Bentzer J."/>
            <person name="Ahren D."/>
            <person name="Johansson T."/>
            <person name="Persson P."/>
            <person name="Tunlid A."/>
        </authorList>
    </citation>
    <scope>NUCLEOTIDE SEQUENCE [LARGE SCALE GENOMIC DNA]</scope>
    <source>
        <strain evidence="6 7">CBS 291.85</strain>
    </source>
</reference>
<keyword evidence="7" id="KW-1185">Reference proteome</keyword>
<dbReference type="InterPro" id="IPR036568">
    <property type="entry name" value="GGCT-like_sf"/>
</dbReference>
<feature type="compositionally biased region" description="Polar residues" evidence="4">
    <location>
        <begin position="191"/>
        <end position="204"/>
    </location>
</feature>
<evidence type="ECO:0000256" key="2">
    <source>
        <dbReference type="ARBA" id="ARBA00022679"/>
    </source>
</evidence>